<dbReference type="KEGG" id="rsz:130497769"/>
<sequence>MTSPAVDQENIPLPVDGINTTVTTEPAVKGGKTTKKAKKAKPKKMIKDAIVLLKERTGSSQYAIQKFIEEKHKVFSPSLCLSLSFSPF</sequence>
<reference evidence="2" key="1">
    <citation type="journal article" date="2019" name="Database">
        <title>The radish genome database (RadishGD): an integrated information resource for radish genomics.</title>
        <authorList>
            <person name="Yu H.J."/>
            <person name="Baek S."/>
            <person name="Lee Y.J."/>
            <person name="Cho A."/>
            <person name="Mun J.H."/>
        </authorList>
    </citation>
    <scope>NUCLEOTIDE SEQUENCE [LARGE SCALE GENOMIC DNA]</scope>
    <source>
        <strain evidence="2">cv. WK10039</strain>
    </source>
</reference>
<accession>A0A9W3C5I7</accession>
<gene>
    <name evidence="3" type="primary">LOC130497769</name>
</gene>
<evidence type="ECO:0000313" key="3">
    <source>
        <dbReference type="RefSeq" id="XP_056846895.1"/>
    </source>
</evidence>
<name>A0A9W3C5I7_RAPSA</name>
<dbReference type="GO" id="GO:0006334">
    <property type="term" value="P:nucleosome assembly"/>
    <property type="evidence" value="ECO:0007669"/>
    <property type="project" value="InterPro"/>
</dbReference>
<proteinExistence type="predicted"/>
<dbReference type="Proteomes" id="UP000504610">
    <property type="component" value="Chromosome 7"/>
</dbReference>
<dbReference type="RefSeq" id="XP_056846895.1">
    <property type="nucleotide sequence ID" value="XM_056990915.1"/>
</dbReference>
<dbReference type="PROSITE" id="PS51504">
    <property type="entry name" value="H15"/>
    <property type="match status" value="1"/>
</dbReference>
<dbReference type="AlphaFoldDB" id="A0A9W3C5I7"/>
<dbReference type="InterPro" id="IPR036390">
    <property type="entry name" value="WH_DNA-bd_sf"/>
</dbReference>
<dbReference type="InterPro" id="IPR005818">
    <property type="entry name" value="Histone_H1/H5_H15"/>
</dbReference>
<dbReference type="GeneID" id="130497769"/>
<dbReference type="GO" id="GO:0000786">
    <property type="term" value="C:nucleosome"/>
    <property type="evidence" value="ECO:0007669"/>
    <property type="project" value="InterPro"/>
</dbReference>
<keyword evidence="2" id="KW-1185">Reference proteome</keyword>
<evidence type="ECO:0000259" key="1">
    <source>
        <dbReference type="PROSITE" id="PS51504"/>
    </source>
</evidence>
<evidence type="ECO:0000313" key="2">
    <source>
        <dbReference type="Proteomes" id="UP000504610"/>
    </source>
</evidence>
<dbReference type="Gene3D" id="1.10.10.10">
    <property type="entry name" value="Winged helix-like DNA-binding domain superfamily/Winged helix DNA-binding domain"/>
    <property type="match status" value="1"/>
</dbReference>
<feature type="domain" description="H15" evidence="1">
    <location>
        <begin position="38"/>
        <end position="88"/>
    </location>
</feature>
<dbReference type="InterPro" id="IPR036388">
    <property type="entry name" value="WH-like_DNA-bd_sf"/>
</dbReference>
<dbReference type="CDD" id="cd00073">
    <property type="entry name" value="H15"/>
    <property type="match status" value="1"/>
</dbReference>
<dbReference type="SUPFAM" id="SSF46785">
    <property type="entry name" value="Winged helix' DNA-binding domain"/>
    <property type="match status" value="1"/>
</dbReference>
<dbReference type="Pfam" id="PF00538">
    <property type="entry name" value="Linker_histone"/>
    <property type="match status" value="1"/>
</dbReference>
<dbReference type="OrthoDB" id="1110759at2759"/>
<protein>
    <submittedName>
        <fullName evidence="3">Histone H1.2-like</fullName>
    </submittedName>
</protein>
<reference evidence="3" key="2">
    <citation type="submission" date="2025-08" db="UniProtKB">
        <authorList>
            <consortium name="RefSeq"/>
        </authorList>
    </citation>
    <scope>IDENTIFICATION</scope>
    <source>
        <tissue evidence="3">Leaf</tissue>
    </source>
</reference>
<organism evidence="2 3">
    <name type="scientific">Raphanus sativus</name>
    <name type="common">Radish</name>
    <name type="synonym">Raphanus raphanistrum var. sativus</name>
    <dbReference type="NCBI Taxonomy" id="3726"/>
    <lineage>
        <taxon>Eukaryota</taxon>
        <taxon>Viridiplantae</taxon>
        <taxon>Streptophyta</taxon>
        <taxon>Embryophyta</taxon>
        <taxon>Tracheophyta</taxon>
        <taxon>Spermatophyta</taxon>
        <taxon>Magnoliopsida</taxon>
        <taxon>eudicotyledons</taxon>
        <taxon>Gunneridae</taxon>
        <taxon>Pentapetalae</taxon>
        <taxon>rosids</taxon>
        <taxon>malvids</taxon>
        <taxon>Brassicales</taxon>
        <taxon>Brassicaceae</taxon>
        <taxon>Brassiceae</taxon>
        <taxon>Raphanus</taxon>
    </lineage>
</organism>
<dbReference type="GO" id="GO:0003677">
    <property type="term" value="F:DNA binding"/>
    <property type="evidence" value="ECO:0007669"/>
    <property type="project" value="InterPro"/>
</dbReference>